<proteinExistence type="predicted"/>
<sequence length="74" mass="8680">MRTKFEKYAKQLITGINCGMESMEELICNIEFDKDDDKFYARLRTEIGGLREFTGISFDDILNQVMVELEEEMS</sequence>
<gene>
    <name evidence="1" type="ORF">B2A_13442</name>
</gene>
<dbReference type="EMBL" id="AUZZ01009735">
    <property type="protein sequence ID" value="EQD32675.1"/>
    <property type="molecule type" value="Genomic_DNA"/>
</dbReference>
<name>T0ZS82_9ZZZZ</name>
<protein>
    <submittedName>
        <fullName evidence="1">Uncharacterized protein</fullName>
    </submittedName>
</protein>
<comment type="caution">
    <text evidence="1">The sequence shown here is derived from an EMBL/GenBank/DDBJ whole genome shotgun (WGS) entry which is preliminary data.</text>
</comment>
<reference evidence="1" key="2">
    <citation type="journal article" date="2014" name="ISME J.">
        <title>Microbial stratification in low pH oxic and suboxic macroscopic growths along an acid mine drainage.</title>
        <authorList>
            <person name="Mendez-Garcia C."/>
            <person name="Mesa V."/>
            <person name="Sprenger R.R."/>
            <person name="Richter M."/>
            <person name="Diez M.S."/>
            <person name="Solano J."/>
            <person name="Bargiela R."/>
            <person name="Golyshina O.V."/>
            <person name="Manteca A."/>
            <person name="Ramos J.L."/>
            <person name="Gallego J.R."/>
            <person name="Llorente I."/>
            <person name="Martins Dos Santos V.A."/>
            <person name="Jensen O.N."/>
            <person name="Pelaez A.I."/>
            <person name="Sanchez J."/>
            <person name="Ferrer M."/>
        </authorList>
    </citation>
    <scope>NUCLEOTIDE SEQUENCE</scope>
</reference>
<accession>T0ZS82</accession>
<reference evidence="1" key="1">
    <citation type="submission" date="2013-08" db="EMBL/GenBank/DDBJ databases">
        <authorList>
            <person name="Mendez C."/>
            <person name="Richter M."/>
            <person name="Ferrer M."/>
            <person name="Sanchez J."/>
        </authorList>
    </citation>
    <scope>NUCLEOTIDE SEQUENCE</scope>
</reference>
<dbReference type="AlphaFoldDB" id="T0ZS82"/>
<organism evidence="1">
    <name type="scientific">mine drainage metagenome</name>
    <dbReference type="NCBI Taxonomy" id="410659"/>
    <lineage>
        <taxon>unclassified sequences</taxon>
        <taxon>metagenomes</taxon>
        <taxon>ecological metagenomes</taxon>
    </lineage>
</organism>
<evidence type="ECO:0000313" key="1">
    <source>
        <dbReference type="EMBL" id="EQD32675.1"/>
    </source>
</evidence>